<reference evidence="1" key="1">
    <citation type="submission" date="2019-11" db="EMBL/GenBank/DDBJ databases">
        <title>Nori genome reveals adaptations in red seaweeds to the harsh intertidal environment.</title>
        <authorList>
            <person name="Wang D."/>
            <person name="Mao Y."/>
        </authorList>
    </citation>
    <scope>NUCLEOTIDE SEQUENCE</scope>
    <source>
        <tissue evidence="1">Gametophyte</tissue>
    </source>
</reference>
<protein>
    <submittedName>
        <fullName evidence="1">Uncharacterized protein</fullName>
    </submittedName>
</protein>
<accession>A0ACC3C2R2</accession>
<sequence>MPRPRHGVCCAGGLAVPDTDTCITGFAKATAVAVAAVGLCASAAAASAANVTDAVSRPSSSYYRGLGASCSRVEPCSAANLVCVNGTCGAAYVAAGKPCGGRVRCYRNASCDAGV</sequence>
<gene>
    <name evidence="1" type="ORF">I4F81_006983</name>
</gene>
<comment type="caution">
    <text evidence="1">The sequence shown here is derived from an EMBL/GenBank/DDBJ whole genome shotgun (WGS) entry which is preliminary data.</text>
</comment>
<organism evidence="1 2">
    <name type="scientific">Pyropia yezoensis</name>
    <name type="common">Susabi-nori</name>
    <name type="synonym">Porphyra yezoensis</name>
    <dbReference type="NCBI Taxonomy" id="2788"/>
    <lineage>
        <taxon>Eukaryota</taxon>
        <taxon>Rhodophyta</taxon>
        <taxon>Bangiophyceae</taxon>
        <taxon>Bangiales</taxon>
        <taxon>Bangiaceae</taxon>
        <taxon>Pyropia</taxon>
    </lineage>
</organism>
<proteinExistence type="predicted"/>
<name>A0ACC3C2R2_PYRYE</name>
<dbReference type="Proteomes" id="UP000798662">
    <property type="component" value="Chromosome 2"/>
</dbReference>
<dbReference type="EMBL" id="CM020619">
    <property type="protein sequence ID" value="KAK1864437.1"/>
    <property type="molecule type" value="Genomic_DNA"/>
</dbReference>
<evidence type="ECO:0000313" key="2">
    <source>
        <dbReference type="Proteomes" id="UP000798662"/>
    </source>
</evidence>
<evidence type="ECO:0000313" key="1">
    <source>
        <dbReference type="EMBL" id="KAK1864437.1"/>
    </source>
</evidence>
<keyword evidence="2" id="KW-1185">Reference proteome</keyword>